<dbReference type="InterPro" id="IPR051914">
    <property type="entry name" value="FAD-linked_OxidoTrans_Type4"/>
</dbReference>
<organism evidence="6 7">
    <name type="scientific">Acetobacter musti</name>
    <dbReference type="NCBI Taxonomy" id="864732"/>
    <lineage>
        <taxon>Bacteria</taxon>
        <taxon>Pseudomonadati</taxon>
        <taxon>Pseudomonadota</taxon>
        <taxon>Alphaproteobacteria</taxon>
        <taxon>Acetobacterales</taxon>
        <taxon>Acetobacteraceae</taxon>
        <taxon>Acetobacter</taxon>
    </lineage>
</organism>
<dbReference type="InterPro" id="IPR016169">
    <property type="entry name" value="FAD-bd_PCMH_sub2"/>
</dbReference>
<evidence type="ECO:0000256" key="3">
    <source>
        <dbReference type="ARBA" id="ARBA00022827"/>
    </source>
</evidence>
<dbReference type="Gene3D" id="1.10.45.10">
    <property type="entry name" value="Vanillyl-alcohol Oxidase, Chain A, domain 4"/>
    <property type="match status" value="1"/>
</dbReference>
<dbReference type="InterPro" id="IPR006094">
    <property type="entry name" value="Oxid_FAD_bind_N"/>
</dbReference>
<gene>
    <name evidence="6" type="ORF">GOB93_19365</name>
</gene>
<feature type="domain" description="FAD-binding PCMH-type" evidence="5">
    <location>
        <begin position="48"/>
        <end position="228"/>
    </location>
</feature>
<protein>
    <submittedName>
        <fullName evidence="6">FAD-binding protein</fullName>
    </submittedName>
</protein>
<dbReference type="InterPro" id="IPR036318">
    <property type="entry name" value="FAD-bd_PCMH-like_sf"/>
</dbReference>
<reference evidence="6 7" key="1">
    <citation type="journal article" date="2020" name="Int. J. Syst. Evol. Microbiol.">
        <title>Novel acetic acid bacteria from cider fermentations: Acetobacter conturbans sp. nov. and Acetobacter fallax sp. nov.</title>
        <authorList>
            <person name="Sombolestani A.S."/>
            <person name="Cleenwerck I."/>
            <person name="Cnockaert M."/>
            <person name="Borremans W."/>
            <person name="Wieme A.D."/>
            <person name="De Vuyst L."/>
            <person name="Vandamme P."/>
        </authorList>
    </citation>
    <scope>NUCLEOTIDE SEQUENCE [LARGE SCALE GENOMIC DNA]</scope>
    <source>
        <strain evidence="6 7">LMG 30640</strain>
    </source>
</reference>
<dbReference type="EMBL" id="WOTB01000050">
    <property type="protein sequence ID" value="NHN86761.1"/>
    <property type="molecule type" value="Genomic_DNA"/>
</dbReference>
<evidence type="ECO:0000259" key="5">
    <source>
        <dbReference type="PROSITE" id="PS51387"/>
    </source>
</evidence>
<dbReference type="PANTHER" id="PTHR42934">
    <property type="entry name" value="GLYCOLATE OXIDASE SUBUNIT GLCD"/>
    <property type="match status" value="1"/>
</dbReference>
<evidence type="ECO:0000313" key="6">
    <source>
        <dbReference type="EMBL" id="NHN86761.1"/>
    </source>
</evidence>
<dbReference type="SUPFAM" id="SSF56176">
    <property type="entry name" value="FAD-binding/transporter-associated domain-like"/>
    <property type="match status" value="1"/>
</dbReference>
<comment type="caution">
    <text evidence="6">The sequence shown here is derived from an EMBL/GenBank/DDBJ whole genome shotgun (WGS) entry which is preliminary data.</text>
</comment>
<dbReference type="Gene3D" id="3.30.70.2190">
    <property type="match status" value="1"/>
</dbReference>
<comment type="cofactor">
    <cofactor evidence="1">
        <name>FAD</name>
        <dbReference type="ChEBI" id="CHEBI:57692"/>
    </cofactor>
</comment>
<dbReference type="Pfam" id="PF01565">
    <property type="entry name" value="FAD_binding_4"/>
    <property type="match status" value="1"/>
</dbReference>
<dbReference type="RefSeq" id="WP_173585081.1">
    <property type="nucleotide sequence ID" value="NZ_WOTB01000050.1"/>
</dbReference>
<dbReference type="PANTHER" id="PTHR42934:SF1">
    <property type="entry name" value="GLYCOLATE OXIDASE SUBUNIT GLCD"/>
    <property type="match status" value="1"/>
</dbReference>
<dbReference type="SUPFAM" id="SSF55103">
    <property type="entry name" value="FAD-linked oxidases, C-terminal domain"/>
    <property type="match status" value="1"/>
</dbReference>
<evidence type="ECO:0000256" key="1">
    <source>
        <dbReference type="ARBA" id="ARBA00001974"/>
    </source>
</evidence>
<dbReference type="InterPro" id="IPR016171">
    <property type="entry name" value="Vanillyl_alc_oxidase_C-sub2"/>
</dbReference>
<accession>A0ABX0JTE5</accession>
<keyword evidence="7" id="KW-1185">Reference proteome</keyword>
<evidence type="ECO:0000256" key="2">
    <source>
        <dbReference type="ARBA" id="ARBA00022630"/>
    </source>
</evidence>
<dbReference type="Proteomes" id="UP000635278">
    <property type="component" value="Unassembled WGS sequence"/>
</dbReference>
<dbReference type="Pfam" id="PF02913">
    <property type="entry name" value="FAD-oxidase_C"/>
    <property type="match status" value="1"/>
</dbReference>
<keyword evidence="4" id="KW-0560">Oxidoreductase</keyword>
<dbReference type="Gene3D" id="3.30.465.10">
    <property type="match status" value="1"/>
</dbReference>
<dbReference type="InterPro" id="IPR016167">
    <property type="entry name" value="FAD-bd_PCMH_sub1"/>
</dbReference>
<proteinExistence type="predicted"/>
<evidence type="ECO:0000313" key="7">
    <source>
        <dbReference type="Proteomes" id="UP000635278"/>
    </source>
</evidence>
<dbReference type="Gene3D" id="3.30.43.10">
    <property type="entry name" value="Uridine Diphospho-n-acetylenolpyruvylglucosamine Reductase, domain 2"/>
    <property type="match status" value="1"/>
</dbReference>
<dbReference type="InterPro" id="IPR004113">
    <property type="entry name" value="FAD-bd_oxidored_4_C"/>
</dbReference>
<keyword evidence="2" id="KW-0285">Flavoprotein</keyword>
<dbReference type="Gene3D" id="3.30.70.2740">
    <property type="match status" value="1"/>
</dbReference>
<dbReference type="InterPro" id="IPR016166">
    <property type="entry name" value="FAD-bd_PCMH"/>
</dbReference>
<keyword evidence="3" id="KW-0274">FAD</keyword>
<name>A0ABX0JTE5_9PROT</name>
<evidence type="ECO:0000256" key="4">
    <source>
        <dbReference type="ARBA" id="ARBA00023002"/>
    </source>
</evidence>
<sequence length="497" mass="53271">MQMPPADPAIIARREQLAAGLRAIVGQEWVVSEESERAPYQCDGITAYMAMPLLVVLPASADEIRRVLLFCKENGVKIVPRGSGTSLSGGALPVLDGIILGTARLCNIVEVDPLERIARVQPGARNITVSEAASPHGLCYMPDPSSQIISTIGGNVAENAGGVHCLKYGVTANHILGLEAVLMNGDILRLGGDYLGAAEGGLDLIGVLTGSEGLLAVITEITVRLVPKPEMARVLSMSFSSVDAACHCVGAIIGSGIIPAGLEFMDRKVLDAVAPLIQETFDSNTAALLICELDGSKAEVDALVQAVTAIANKEGAIEVRASNSDAERERIWRSRKLAFAAIGKLCRDYYCTDGTIPRNRLPDVLAKMAEFSKKYGLNYANCFHAGDGNLHPIIMYDSRIPGDLEKAEEFGADVLRTCVDVGGVLSGEHGIGVEKRDLMPHQFSAIDLEQQQTLRCAFDPTELLNPGKMFPTPCRCAEFGRMHVHNGQLRFPDVPRF</sequence>
<dbReference type="PROSITE" id="PS51387">
    <property type="entry name" value="FAD_PCMH"/>
    <property type="match status" value="1"/>
</dbReference>
<dbReference type="InterPro" id="IPR016164">
    <property type="entry name" value="FAD-linked_Oxase-like_C"/>
</dbReference>